<comment type="catalytic activity">
    <reaction evidence="7">
        <text>diphosphate + H2O = 2 phosphate + H(+)</text>
        <dbReference type="Rhea" id="RHEA:24576"/>
        <dbReference type="ChEBI" id="CHEBI:15377"/>
        <dbReference type="ChEBI" id="CHEBI:15378"/>
        <dbReference type="ChEBI" id="CHEBI:33019"/>
        <dbReference type="ChEBI" id="CHEBI:43474"/>
        <dbReference type="EC" id="3.6.1.1"/>
    </reaction>
</comment>
<keyword evidence="3" id="KW-0479">Metal-binding</keyword>
<dbReference type="InterPro" id="IPR004097">
    <property type="entry name" value="DHHA2"/>
</dbReference>
<dbReference type="InterPro" id="IPR038222">
    <property type="entry name" value="DHHA2_dom_sf"/>
</dbReference>
<dbReference type="GO" id="GO:0046872">
    <property type="term" value="F:metal ion binding"/>
    <property type="evidence" value="ECO:0007669"/>
    <property type="project" value="UniProtKB-KW"/>
</dbReference>
<dbReference type="InterPro" id="IPR038763">
    <property type="entry name" value="DHH_sf"/>
</dbReference>
<protein>
    <recommendedName>
        <fullName evidence="2">inorganic diphosphatase</fullName>
        <ecNumber evidence="2">3.6.1.1</ecNumber>
    </recommendedName>
    <alternativeName>
        <fullName evidence="6">Pyrophosphate phospho-hydrolase</fullName>
    </alternativeName>
</protein>
<dbReference type="InterPro" id="IPR046342">
    <property type="entry name" value="CBS_dom_sf"/>
</dbReference>
<proteinExistence type="predicted"/>
<dbReference type="Pfam" id="PF00571">
    <property type="entry name" value="CBS"/>
    <property type="match status" value="2"/>
</dbReference>
<evidence type="ECO:0000256" key="4">
    <source>
        <dbReference type="ARBA" id="ARBA00022801"/>
    </source>
</evidence>
<dbReference type="SUPFAM" id="SSF54631">
    <property type="entry name" value="CBS-domain pair"/>
    <property type="match status" value="1"/>
</dbReference>
<dbReference type="RefSeq" id="WP_212695779.1">
    <property type="nucleotide sequence ID" value="NZ_CP058649.1"/>
</dbReference>
<dbReference type="SMART" id="SM01131">
    <property type="entry name" value="DHHA2"/>
    <property type="match status" value="1"/>
</dbReference>
<organism evidence="10 11">
    <name type="scientific">Vallitalea pronyensis</name>
    <dbReference type="NCBI Taxonomy" id="1348613"/>
    <lineage>
        <taxon>Bacteria</taxon>
        <taxon>Bacillati</taxon>
        <taxon>Bacillota</taxon>
        <taxon>Clostridia</taxon>
        <taxon>Lachnospirales</taxon>
        <taxon>Vallitaleaceae</taxon>
        <taxon>Vallitalea</taxon>
    </lineage>
</organism>
<dbReference type="InterPro" id="IPR000644">
    <property type="entry name" value="CBS_dom"/>
</dbReference>
<dbReference type="PANTHER" id="PTHR12112:SF22">
    <property type="entry name" value="MANGANESE-DEPENDENT INORGANIC PYROPHOSPHATASE-RELATED"/>
    <property type="match status" value="1"/>
</dbReference>
<dbReference type="SMART" id="SM00116">
    <property type="entry name" value="CBS"/>
    <property type="match status" value="2"/>
</dbReference>
<dbReference type="Pfam" id="PF01368">
    <property type="entry name" value="DHH"/>
    <property type="match status" value="1"/>
</dbReference>
<evidence type="ECO:0000313" key="11">
    <source>
        <dbReference type="Proteomes" id="UP000683246"/>
    </source>
</evidence>
<feature type="domain" description="CBS" evidence="9">
    <location>
        <begin position="243"/>
        <end position="302"/>
    </location>
</feature>
<dbReference type="NCBIfam" id="NF011443">
    <property type="entry name" value="PRK14869.1-5"/>
    <property type="match status" value="1"/>
</dbReference>
<evidence type="ECO:0000256" key="3">
    <source>
        <dbReference type="ARBA" id="ARBA00022723"/>
    </source>
</evidence>
<dbReference type="Gene3D" id="3.90.1640.10">
    <property type="entry name" value="inorganic pyrophosphatase (n-terminal core)"/>
    <property type="match status" value="2"/>
</dbReference>
<keyword evidence="5" id="KW-0464">Manganese</keyword>
<evidence type="ECO:0000259" key="9">
    <source>
        <dbReference type="PROSITE" id="PS51371"/>
    </source>
</evidence>
<dbReference type="Pfam" id="PF02833">
    <property type="entry name" value="DHHA2"/>
    <property type="match status" value="1"/>
</dbReference>
<evidence type="ECO:0000256" key="7">
    <source>
        <dbReference type="ARBA" id="ARBA00047820"/>
    </source>
</evidence>
<dbReference type="PANTHER" id="PTHR12112">
    <property type="entry name" value="BNIP - RELATED"/>
    <property type="match status" value="1"/>
</dbReference>
<keyword evidence="11" id="KW-1185">Reference proteome</keyword>
<evidence type="ECO:0000256" key="8">
    <source>
        <dbReference type="PROSITE-ProRule" id="PRU00703"/>
    </source>
</evidence>
<dbReference type="EMBL" id="CP058649">
    <property type="protein sequence ID" value="QUI25080.1"/>
    <property type="molecule type" value="Genomic_DNA"/>
</dbReference>
<dbReference type="FunFam" id="3.90.1640.10:FF:000001">
    <property type="entry name" value="Probable manganese-dependent inorganic pyrophosphatase"/>
    <property type="match status" value="1"/>
</dbReference>
<gene>
    <name evidence="10" type="ORF">HZI73_23515</name>
</gene>
<reference evidence="10" key="1">
    <citation type="submission" date="2020-07" db="EMBL/GenBank/DDBJ databases">
        <title>Vallitalea pronyensis genome.</title>
        <authorList>
            <person name="Postec A."/>
        </authorList>
    </citation>
    <scope>NUCLEOTIDE SEQUENCE</scope>
    <source>
        <strain evidence="10">FatNI3</strain>
    </source>
</reference>
<sequence length="537" mass="60760">MNTIYIFGHQNPDTDSICAALSYAHLKKQIGKDEYIPVRLGPVNKETTYALDFFGVAPPRLLKDLKPQVSDLNLPRSVVAYQTDTIKEVLEKIINKIGRSIPVVDRNKRLIGIVSISDIVPPFLELTSRTLLKDAKTPYKNIIRELEAKVITGDCHQRIIKGNVYLISDLKQGHILNEEDILIADYQDDFMEQYATNGCCIIFANSQDKHDLLVDYPGSVMITKYSLYEIVRLISYTVPITSMVRKDSLEYFTTYETIDDVMENMLTSGHRRFPVVDELGYIKGMISRSNLVDINRKKAILVDHNEKNQSIKGIEEAEIIEVIDHHRVANVQTIAPLYFRLEPLGCTCTIIAKMYEENKIPISKPMAGIMLSAIISDTLLFKSPTCTHEDKRIGDMLAKIAEVDIQKYGMKLITAGSSLDKKTPDKIILGDMKKFMFGKYKVMISQINTGDFAGFYKMFHDICKRMEEMCQLEQIDLAVLMITDIVVGGTELLAVGKGRWMAENAFKMGKEDTSIFLPDVFSRKKQIVPALMNAAKL</sequence>
<dbReference type="GO" id="GO:0005737">
    <property type="term" value="C:cytoplasm"/>
    <property type="evidence" value="ECO:0007669"/>
    <property type="project" value="InterPro"/>
</dbReference>
<dbReference type="InterPro" id="IPR001667">
    <property type="entry name" value="DDH_dom"/>
</dbReference>
<evidence type="ECO:0000256" key="1">
    <source>
        <dbReference type="ARBA" id="ARBA00001936"/>
    </source>
</evidence>
<evidence type="ECO:0000256" key="2">
    <source>
        <dbReference type="ARBA" id="ARBA00012146"/>
    </source>
</evidence>
<accession>A0A8J8MNN9</accession>
<evidence type="ECO:0000313" key="10">
    <source>
        <dbReference type="EMBL" id="QUI25080.1"/>
    </source>
</evidence>
<dbReference type="KEGG" id="vpy:HZI73_23515"/>
<dbReference type="SUPFAM" id="SSF64182">
    <property type="entry name" value="DHH phosphoesterases"/>
    <property type="match status" value="1"/>
</dbReference>
<evidence type="ECO:0000256" key="6">
    <source>
        <dbReference type="ARBA" id="ARBA00032535"/>
    </source>
</evidence>
<dbReference type="AlphaFoldDB" id="A0A8J8MNN9"/>
<evidence type="ECO:0000256" key="5">
    <source>
        <dbReference type="ARBA" id="ARBA00023211"/>
    </source>
</evidence>
<keyword evidence="4 10" id="KW-0378">Hydrolase</keyword>
<dbReference type="CDD" id="cd02205">
    <property type="entry name" value="CBS_pair_SF"/>
    <property type="match status" value="1"/>
</dbReference>
<dbReference type="NCBIfam" id="NF003877">
    <property type="entry name" value="PRK05427.1"/>
    <property type="match status" value="1"/>
</dbReference>
<dbReference type="Gene3D" id="3.10.310.20">
    <property type="entry name" value="DHHA2 domain"/>
    <property type="match status" value="1"/>
</dbReference>
<keyword evidence="8" id="KW-0129">CBS domain</keyword>
<dbReference type="EC" id="3.6.1.1" evidence="2"/>
<dbReference type="Proteomes" id="UP000683246">
    <property type="component" value="Chromosome"/>
</dbReference>
<dbReference type="GO" id="GO:0004427">
    <property type="term" value="F:inorganic diphosphate phosphatase activity"/>
    <property type="evidence" value="ECO:0007669"/>
    <property type="project" value="UniProtKB-EC"/>
</dbReference>
<name>A0A8J8MNN9_9FIRM</name>
<dbReference type="PROSITE" id="PS51371">
    <property type="entry name" value="CBS"/>
    <property type="match status" value="2"/>
</dbReference>
<comment type="cofactor">
    <cofactor evidence="1">
        <name>Mn(2+)</name>
        <dbReference type="ChEBI" id="CHEBI:29035"/>
    </cofactor>
</comment>
<feature type="domain" description="CBS" evidence="9">
    <location>
        <begin position="73"/>
        <end position="131"/>
    </location>
</feature>